<dbReference type="HOGENOM" id="CLU_1459026_0_0_3"/>
<dbReference type="OrthoDB" id="583592at2"/>
<dbReference type="EMBL" id="CP001345">
    <property type="protein sequence ID" value="ACL47615.1"/>
    <property type="molecule type" value="Genomic_DNA"/>
</dbReference>
<evidence type="ECO:0000313" key="2">
    <source>
        <dbReference type="EMBL" id="ACL47615.1"/>
    </source>
</evidence>
<dbReference type="Gene3D" id="3.60.10.10">
    <property type="entry name" value="Endonuclease/exonuclease/phosphatase"/>
    <property type="match status" value="1"/>
</dbReference>
<dbReference type="SUPFAM" id="SSF56219">
    <property type="entry name" value="DNase I-like"/>
    <property type="match status" value="1"/>
</dbReference>
<proteinExistence type="predicted"/>
<accession>B8HYW7</accession>
<keyword evidence="2" id="KW-0614">Plasmid</keyword>
<dbReference type="InterPro" id="IPR005135">
    <property type="entry name" value="Endo/exonuclease/phosphatase"/>
</dbReference>
<organism evidence="2">
    <name type="scientific">Cyanothece sp. (strain PCC 7425 / ATCC 29141)</name>
    <dbReference type="NCBI Taxonomy" id="395961"/>
    <lineage>
        <taxon>Bacteria</taxon>
        <taxon>Bacillati</taxon>
        <taxon>Cyanobacteriota</taxon>
        <taxon>Cyanophyceae</taxon>
        <taxon>Gomontiellales</taxon>
        <taxon>Cyanothecaceae</taxon>
        <taxon>Cyanothece</taxon>
    </lineage>
</organism>
<feature type="domain" description="Endonuclease/exonuclease/phosphatase" evidence="1">
    <location>
        <begin position="4"/>
        <end position="146"/>
    </location>
</feature>
<dbReference type="InterPro" id="IPR036691">
    <property type="entry name" value="Endo/exonu/phosph_ase_sf"/>
</dbReference>
<geneLocation type="plasmid" evidence="2">
    <name>pP742501</name>
</geneLocation>
<dbReference type="Pfam" id="PF03372">
    <property type="entry name" value="Exo_endo_phos"/>
    <property type="match status" value="1"/>
</dbReference>
<reference evidence="2" key="1">
    <citation type="submission" date="2009-01" db="EMBL/GenBank/DDBJ databases">
        <title>Complete sequence of plasmid1 Cyanothece sp. PCC 7425.</title>
        <authorList>
            <consortium name="US DOE Joint Genome Institute"/>
            <person name="Lucas S."/>
            <person name="Copeland A."/>
            <person name="Lapidus A."/>
            <person name="Glavina del Rio T."/>
            <person name="Dalin E."/>
            <person name="Tice H."/>
            <person name="Bruce D."/>
            <person name="Goodwin L."/>
            <person name="Pitluck S."/>
            <person name="Sims D."/>
            <person name="Meineke L."/>
            <person name="Brettin T."/>
            <person name="Detter J.C."/>
            <person name="Han C."/>
            <person name="Larimer F."/>
            <person name="Land M."/>
            <person name="Hauser L."/>
            <person name="Kyrpides N."/>
            <person name="Ovchinnikova G."/>
            <person name="Liberton M."/>
            <person name="Stoeckel J."/>
            <person name="Banerjee A."/>
            <person name="Singh A."/>
            <person name="Page L."/>
            <person name="Sato H."/>
            <person name="Zhao L."/>
            <person name="Sherman L."/>
            <person name="Pakrasi H."/>
            <person name="Richardson P."/>
        </authorList>
    </citation>
    <scope>NUCLEOTIDE SEQUENCE</scope>
    <source>
        <strain evidence="2">PCC 7425</strain>
        <plasmid evidence="2">pP742501</plasmid>
    </source>
</reference>
<protein>
    <recommendedName>
        <fullName evidence="1">Endonuclease/exonuclease/phosphatase domain-containing protein</fullName>
    </recommendedName>
</protein>
<sequence>MKIATYNLRCGGKPDKRVHWTQLFEVANPDIFLVQETCQPEQYVSSQFWDVHRDRVHWARVEANAWGSAVWVRSGMVRKLDVPQFEGSVVGVEVEGFDCPPSCGRKLRIFSLHAPAPYRGSVSRILDWIASLPPNVDLIIGGDFNLTVGVRHPGEEQQDADLWLLERLRQEFGLISCWQAANPKP</sequence>
<evidence type="ECO:0000259" key="1">
    <source>
        <dbReference type="Pfam" id="PF03372"/>
    </source>
</evidence>
<name>B8HYW7_CYAP4</name>
<dbReference type="GO" id="GO:0003824">
    <property type="term" value="F:catalytic activity"/>
    <property type="evidence" value="ECO:0007669"/>
    <property type="project" value="InterPro"/>
</dbReference>
<gene>
    <name evidence="2" type="ordered locus">Cyan7425_5356</name>
</gene>
<dbReference type="KEGG" id="cyn:Cyan7425_5356"/>
<dbReference type="AlphaFoldDB" id="B8HYW7"/>